<dbReference type="InterPro" id="IPR009057">
    <property type="entry name" value="Homeodomain-like_sf"/>
</dbReference>
<dbReference type="OrthoDB" id="3869819at2"/>
<evidence type="ECO:0000256" key="1">
    <source>
        <dbReference type="ARBA" id="ARBA00023015"/>
    </source>
</evidence>
<dbReference type="PANTHER" id="PTHR30055:SF234">
    <property type="entry name" value="HTH-TYPE TRANSCRIPTIONAL REGULATOR BETI"/>
    <property type="match status" value="1"/>
</dbReference>
<proteinExistence type="predicted"/>
<sequence>MAPSPPAPARRADAQRNIDAILDAAVESFARRPDTTLAEIAKAAGVGRVTLYGHFASRADLVDAAMARVLEHGDAVLEPLELDGDPAEALERLIATSWQLIHQSRSLLVAAQAELSSARIRDLHAGPAARAERLLARGQSEGVFRSDLPTSWLVATLHNVLHGAGDEINAGRLKPEDAARTVSLTILAAFAAR</sequence>
<evidence type="ECO:0000256" key="3">
    <source>
        <dbReference type="ARBA" id="ARBA00023163"/>
    </source>
</evidence>
<dbReference type="GO" id="GO:0003700">
    <property type="term" value="F:DNA-binding transcription factor activity"/>
    <property type="evidence" value="ECO:0007669"/>
    <property type="project" value="TreeGrafter"/>
</dbReference>
<dbReference type="SUPFAM" id="SSF46689">
    <property type="entry name" value="Homeodomain-like"/>
    <property type="match status" value="1"/>
</dbReference>
<dbReference type="EMBL" id="CP018047">
    <property type="protein sequence ID" value="AQU65875.1"/>
    <property type="molecule type" value="Genomic_DNA"/>
</dbReference>
<dbReference type="AlphaFoldDB" id="A0A1U9QQD9"/>
<evidence type="ECO:0000256" key="4">
    <source>
        <dbReference type="PROSITE-ProRule" id="PRU00335"/>
    </source>
</evidence>
<dbReference type="InterPro" id="IPR050109">
    <property type="entry name" value="HTH-type_TetR-like_transc_reg"/>
</dbReference>
<dbReference type="RefSeq" id="WP_078074401.1">
    <property type="nucleotide sequence ID" value="NZ_CP018047.1"/>
</dbReference>
<dbReference type="Gene3D" id="1.10.357.10">
    <property type="entry name" value="Tetracycline Repressor, domain 2"/>
    <property type="match status" value="1"/>
</dbReference>
<dbReference type="Pfam" id="PF00440">
    <property type="entry name" value="TetR_N"/>
    <property type="match status" value="1"/>
</dbReference>
<dbReference type="SUPFAM" id="SSF48498">
    <property type="entry name" value="Tetracyclin repressor-like, C-terminal domain"/>
    <property type="match status" value="1"/>
</dbReference>
<reference evidence="6 7" key="1">
    <citation type="submission" date="2016-11" db="EMBL/GenBank/DDBJ databases">
        <title>Complete genome sequence of Streptomyces niveus SCSIO 3406.</title>
        <authorList>
            <person name="Zhu Q."/>
            <person name="Cheng W."/>
            <person name="Song Y."/>
            <person name="Li Q."/>
            <person name="Ju J."/>
        </authorList>
    </citation>
    <scope>NUCLEOTIDE SEQUENCE [LARGE SCALE GENOMIC DNA]</scope>
    <source>
        <strain evidence="6 7">SCSIO 3406</strain>
    </source>
</reference>
<keyword evidence="1" id="KW-0805">Transcription regulation</keyword>
<feature type="domain" description="HTH tetR-type" evidence="5">
    <location>
        <begin position="15"/>
        <end position="73"/>
    </location>
</feature>
<evidence type="ECO:0000256" key="2">
    <source>
        <dbReference type="ARBA" id="ARBA00023125"/>
    </source>
</evidence>
<dbReference type="GO" id="GO:0000976">
    <property type="term" value="F:transcription cis-regulatory region binding"/>
    <property type="evidence" value="ECO:0007669"/>
    <property type="project" value="TreeGrafter"/>
</dbReference>
<dbReference type="PROSITE" id="PS50977">
    <property type="entry name" value="HTH_TETR_2"/>
    <property type="match status" value="1"/>
</dbReference>
<dbReference type="PANTHER" id="PTHR30055">
    <property type="entry name" value="HTH-TYPE TRANSCRIPTIONAL REGULATOR RUTR"/>
    <property type="match status" value="1"/>
</dbReference>
<dbReference type="Proteomes" id="UP000189677">
    <property type="component" value="Chromosome"/>
</dbReference>
<keyword evidence="2 4" id="KW-0238">DNA-binding</keyword>
<keyword evidence="7" id="KW-1185">Reference proteome</keyword>
<dbReference type="InterPro" id="IPR001647">
    <property type="entry name" value="HTH_TetR"/>
</dbReference>
<dbReference type="KEGG" id="snw:BBN63_06100"/>
<gene>
    <name evidence="6" type="ORF">BBN63_06100</name>
</gene>
<name>A0A1U9QQD9_STRNV</name>
<evidence type="ECO:0000259" key="5">
    <source>
        <dbReference type="PROSITE" id="PS50977"/>
    </source>
</evidence>
<dbReference type="InterPro" id="IPR036271">
    <property type="entry name" value="Tet_transcr_reg_TetR-rel_C_sf"/>
</dbReference>
<feature type="DNA-binding region" description="H-T-H motif" evidence="4">
    <location>
        <begin position="36"/>
        <end position="55"/>
    </location>
</feature>
<evidence type="ECO:0000313" key="6">
    <source>
        <dbReference type="EMBL" id="AQU65875.1"/>
    </source>
</evidence>
<evidence type="ECO:0000313" key="7">
    <source>
        <dbReference type="Proteomes" id="UP000189677"/>
    </source>
</evidence>
<organism evidence="6 7">
    <name type="scientific">Streptomyces niveus</name>
    <name type="common">Streptomyces spheroides</name>
    <dbReference type="NCBI Taxonomy" id="193462"/>
    <lineage>
        <taxon>Bacteria</taxon>
        <taxon>Bacillati</taxon>
        <taxon>Actinomycetota</taxon>
        <taxon>Actinomycetes</taxon>
        <taxon>Kitasatosporales</taxon>
        <taxon>Streptomycetaceae</taxon>
        <taxon>Streptomyces</taxon>
    </lineage>
</organism>
<keyword evidence="3" id="KW-0804">Transcription</keyword>
<protein>
    <submittedName>
        <fullName evidence="6">TetR family transcriptional regulator</fullName>
    </submittedName>
</protein>
<accession>A0A1U9QQD9</accession>